<dbReference type="InterPro" id="IPR002514">
    <property type="entry name" value="Transposase_8"/>
</dbReference>
<dbReference type="Pfam" id="PF01527">
    <property type="entry name" value="HTH_Tnp_1"/>
    <property type="match status" value="1"/>
</dbReference>
<reference evidence="2" key="1">
    <citation type="submission" date="2023-03" db="EMBL/GenBank/DDBJ databases">
        <title>Synergistic degradation of erythromycin by symbiotic bacteria Ery-6A and Ery-6B and application in simulated water remediation.</title>
        <authorList>
            <person name="Xu S."/>
        </authorList>
    </citation>
    <scope>NUCLEOTIDE SEQUENCE</scope>
    <source>
        <strain evidence="2">Ery-6A</strain>
    </source>
</reference>
<dbReference type="RefSeq" id="WP_277849423.1">
    <property type="nucleotide sequence ID" value="NZ_CP120956.1"/>
</dbReference>
<sequence>MKQIRYTPEQKLWALEQMKPPLNRTVVELAKETGITAVTLRTWRDAARQEGQCVPAGQPRERWSSTRKFQAVLQTAPLSEEETATYCRTRGILPEQLQQWRQACEQANGGAGPVHEQGRVISADTQQQLRNLERELQRKTEALAEAAALLVLRKKADAIWGKDEDV</sequence>
<evidence type="ECO:0000313" key="2">
    <source>
        <dbReference type="EMBL" id="WFF82235.1"/>
    </source>
</evidence>
<dbReference type="GO" id="GO:0004803">
    <property type="term" value="F:transposase activity"/>
    <property type="evidence" value="ECO:0007669"/>
    <property type="project" value="InterPro"/>
</dbReference>
<dbReference type="EMBL" id="CP120956">
    <property type="protein sequence ID" value="WFF82235.1"/>
    <property type="molecule type" value="Genomic_DNA"/>
</dbReference>
<keyword evidence="1" id="KW-0175">Coiled coil</keyword>
<proteinExistence type="predicted"/>
<dbReference type="Proteomes" id="UP001219066">
    <property type="component" value="Chromosome"/>
</dbReference>
<protein>
    <submittedName>
        <fullName evidence="2">Transposase</fullName>
    </submittedName>
</protein>
<accession>A0AAX3SQA8</accession>
<dbReference type="GO" id="GO:0006313">
    <property type="term" value="P:DNA transposition"/>
    <property type="evidence" value="ECO:0007669"/>
    <property type="project" value="InterPro"/>
</dbReference>
<dbReference type="GO" id="GO:0003677">
    <property type="term" value="F:DNA binding"/>
    <property type="evidence" value="ECO:0007669"/>
    <property type="project" value="InterPro"/>
</dbReference>
<dbReference type="SUPFAM" id="SSF46689">
    <property type="entry name" value="Homeodomain-like"/>
    <property type="match status" value="1"/>
</dbReference>
<evidence type="ECO:0000256" key="1">
    <source>
        <dbReference type="SAM" id="Coils"/>
    </source>
</evidence>
<gene>
    <name evidence="2" type="ORF">PYR84_05960</name>
</gene>
<dbReference type="InterPro" id="IPR009057">
    <property type="entry name" value="Homeodomain-like_sf"/>
</dbReference>
<dbReference type="AlphaFoldDB" id="A0AAX3SQA8"/>
<evidence type="ECO:0000313" key="3">
    <source>
        <dbReference type="Proteomes" id="UP001219066"/>
    </source>
</evidence>
<feature type="coiled-coil region" evidence="1">
    <location>
        <begin position="122"/>
        <end position="149"/>
    </location>
</feature>
<name>A0AAX3SQA8_9BURK</name>
<organism evidence="2 3">
    <name type="scientific">Delftia tsuruhatensis</name>
    <dbReference type="NCBI Taxonomy" id="180282"/>
    <lineage>
        <taxon>Bacteria</taxon>
        <taxon>Pseudomonadati</taxon>
        <taxon>Pseudomonadota</taxon>
        <taxon>Betaproteobacteria</taxon>
        <taxon>Burkholderiales</taxon>
        <taxon>Comamonadaceae</taxon>
        <taxon>Delftia</taxon>
    </lineage>
</organism>